<organism evidence="4 7">
    <name type="scientific">Didymodactylos carnosus</name>
    <dbReference type="NCBI Taxonomy" id="1234261"/>
    <lineage>
        <taxon>Eukaryota</taxon>
        <taxon>Metazoa</taxon>
        <taxon>Spiralia</taxon>
        <taxon>Gnathifera</taxon>
        <taxon>Rotifera</taxon>
        <taxon>Eurotatoria</taxon>
        <taxon>Bdelloidea</taxon>
        <taxon>Philodinida</taxon>
        <taxon>Philodinidae</taxon>
        <taxon>Didymodactylos</taxon>
    </lineage>
</organism>
<feature type="domain" description="EGF-like" evidence="2">
    <location>
        <begin position="200"/>
        <end position="237"/>
    </location>
</feature>
<dbReference type="EMBL" id="CAJOBA010005184">
    <property type="protein sequence ID" value="CAF3735577.1"/>
    <property type="molecule type" value="Genomic_DNA"/>
</dbReference>
<dbReference type="Proteomes" id="UP000682733">
    <property type="component" value="Unassembled WGS sequence"/>
</dbReference>
<dbReference type="SUPFAM" id="SSF57196">
    <property type="entry name" value="EGF/Laminin"/>
    <property type="match status" value="1"/>
</dbReference>
<evidence type="ECO:0000313" key="4">
    <source>
        <dbReference type="EMBL" id="CAF1534530.1"/>
    </source>
</evidence>
<proteinExistence type="predicted"/>
<dbReference type="Proteomes" id="UP000677228">
    <property type="component" value="Unassembled WGS sequence"/>
</dbReference>
<gene>
    <name evidence="4" type="ORF">GPM918_LOCUS38249</name>
    <name evidence="3" type="ORF">OVA965_LOCUS12732</name>
    <name evidence="6" type="ORF">SRO942_LOCUS39061</name>
    <name evidence="5" type="ORF">TMI583_LOCUS12735</name>
</gene>
<evidence type="ECO:0000313" key="5">
    <source>
        <dbReference type="EMBL" id="CAF3735577.1"/>
    </source>
</evidence>
<evidence type="ECO:0000259" key="2">
    <source>
        <dbReference type="PROSITE" id="PS50026"/>
    </source>
</evidence>
<dbReference type="OrthoDB" id="9867095at2759"/>
<protein>
    <recommendedName>
        <fullName evidence="2">EGF-like domain-containing protein</fullName>
    </recommendedName>
</protein>
<dbReference type="PROSITE" id="PS01186">
    <property type="entry name" value="EGF_2"/>
    <property type="match status" value="1"/>
</dbReference>
<dbReference type="EMBL" id="CAJNOK010005179">
    <property type="protein sequence ID" value="CAF0962976.1"/>
    <property type="molecule type" value="Genomic_DNA"/>
</dbReference>
<evidence type="ECO:0000313" key="3">
    <source>
        <dbReference type="EMBL" id="CAF0962976.1"/>
    </source>
</evidence>
<dbReference type="PROSITE" id="PS50026">
    <property type="entry name" value="EGF_3"/>
    <property type="match status" value="1"/>
</dbReference>
<keyword evidence="1" id="KW-1015">Disulfide bond</keyword>
<feature type="disulfide bond" evidence="1">
    <location>
        <begin position="204"/>
        <end position="214"/>
    </location>
</feature>
<keyword evidence="1" id="KW-0245">EGF-like domain</keyword>
<dbReference type="EMBL" id="CAJNOQ010025158">
    <property type="protein sequence ID" value="CAF1534530.1"/>
    <property type="molecule type" value="Genomic_DNA"/>
</dbReference>
<accession>A0A815VZU0</accession>
<evidence type="ECO:0000313" key="6">
    <source>
        <dbReference type="EMBL" id="CAF4394188.1"/>
    </source>
</evidence>
<dbReference type="EMBL" id="CAJOBC010090759">
    <property type="protein sequence ID" value="CAF4394188.1"/>
    <property type="molecule type" value="Genomic_DNA"/>
</dbReference>
<feature type="disulfide bond" evidence="1">
    <location>
        <begin position="208"/>
        <end position="225"/>
    </location>
</feature>
<dbReference type="AlphaFoldDB" id="A0A815VZU0"/>
<dbReference type="Gene3D" id="2.10.25.10">
    <property type="entry name" value="Laminin"/>
    <property type="match status" value="1"/>
</dbReference>
<evidence type="ECO:0000313" key="7">
    <source>
        <dbReference type="Proteomes" id="UP000663829"/>
    </source>
</evidence>
<reference evidence="4" key="1">
    <citation type="submission" date="2021-02" db="EMBL/GenBank/DDBJ databases">
        <authorList>
            <person name="Nowell W R."/>
        </authorList>
    </citation>
    <scope>NUCLEOTIDE SEQUENCE</scope>
</reference>
<dbReference type="InterPro" id="IPR000742">
    <property type="entry name" value="EGF"/>
</dbReference>
<evidence type="ECO:0000256" key="1">
    <source>
        <dbReference type="PROSITE-ProRule" id="PRU00076"/>
    </source>
</evidence>
<dbReference type="PROSITE" id="PS00022">
    <property type="entry name" value="EGF_1"/>
    <property type="match status" value="1"/>
</dbReference>
<keyword evidence="7" id="KW-1185">Reference proteome</keyword>
<dbReference type="Proteomes" id="UP000681722">
    <property type="component" value="Unassembled WGS sequence"/>
</dbReference>
<dbReference type="Proteomes" id="UP000663829">
    <property type="component" value="Unassembled WGS sequence"/>
</dbReference>
<feature type="disulfide bond" evidence="1">
    <location>
        <begin position="227"/>
        <end position="236"/>
    </location>
</feature>
<dbReference type="Pfam" id="PF01823">
    <property type="entry name" value="MACPF"/>
    <property type="match status" value="1"/>
</dbReference>
<name>A0A815VZU0_9BILA</name>
<sequence>MKAEPVCFTSECGIGGYGAPVFQYNYTETPVGTCTDKLIPKHVTLSCIQTTDVRAKTDVIDSYKELYESGVAQQLTTTERAQNISIRKDNEEKSKQAGFSFIISFGMSQSSEYKKETHAEYMKYVKNEYASTMGGQPYDVRTKQTWTDWLQTVPDNPVALKFSAKPITNLISVKRFPLDRSQIANKQQLIQRALDRYTDSPVKCINDCTGSGECRSTGKLQFGLCECKPGFSGPDCSIHSLTPPPQGGGVTTTPSQLLI</sequence>
<dbReference type="InterPro" id="IPR020864">
    <property type="entry name" value="MACPF"/>
</dbReference>
<comment type="caution">
    <text evidence="4">The sequence shown here is derived from an EMBL/GenBank/DDBJ whole genome shotgun (WGS) entry which is preliminary data.</text>
</comment>